<evidence type="ECO:0000256" key="9">
    <source>
        <dbReference type="ARBA" id="ARBA00048573"/>
    </source>
</evidence>
<dbReference type="EC" id="6.1.1.6" evidence="10"/>
<dbReference type="Pfam" id="PF19269">
    <property type="entry name" value="Anticodon_2"/>
    <property type="match status" value="1"/>
</dbReference>
<evidence type="ECO:0000256" key="2">
    <source>
        <dbReference type="ARBA" id="ARBA00005594"/>
    </source>
</evidence>
<evidence type="ECO:0000313" key="12">
    <source>
        <dbReference type="EMBL" id="GBF09583.1"/>
    </source>
</evidence>
<keyword evidence="7 10" id="KW-0648">Protein biosynthesis</keyword>
<feature type="short sequence motif" description="'KMSKS' region" evidence="10">
    <location>
        <begin position="288"/>
        <end position="292"/>
    </location>
</feature>
<dbReference type="OrthoDB" id="6838at2157"/>
<feature type="domain" description="Aminoacyl-tRNA synthetase class I anticodon-binding" evidence="11">
    <location>
        <begin position="455"/>
        <end position="535"/>
    </location>
</feature>
<evidence type="ECO:0000256" key="1">
    <source>
        <dbReference type="ARBA" id="ARBA00004496"/>
    </source>
</evidence>
<comment type="subcellular location">
    <subcellularLocation>
        <location evidence="1 10">Cytoplasm</location>
    </subcellularLocation>
</comment>
<comment type="caution">
    <text evidence="12">The sequence shown here is derived from an EMBL/GenBank/DDBJ whole genome shotgun (WGS) entry which is preliminary data.</text>
</comment>
<dbReference type="GO" id="GO:0005524">
    <property type="term" value="F:ATP binding"/>
    <property type="evidence" value="ECO:0007669"/>
    <property type="project" value="UniProtKB-UniRule"/>
</dbReference>
<dbReference type="InterPro" id="IPR008925">
    <property type="entry name" value="aa_tRNA-synth_I_cd-bd_sf"/>
</dbReference>
<evidence type="ECO:0000256" key="7">
    <source>
        <dbReference type="ARBA" id="ARBA00022917"/>
    </source>
</evidence>
<dbReference type="InterPro" id="IPR020751">
    <property type="entry name" value="aa-tRNA-synth_I_codon-bd_sub2"/>
</dbReference>
<dbReference type="HAMAP" id="MF_00177">
    <property type="entry name" value="Lys_tRNA_synth_class1"/>
    <property type="match status" value="1"/>
</dbReference>
<dbReference type="Proteomes" id="UP000291213">
    <property type="component" value="Unassembled WGS sequence"/>
</dbReference>
<dbReference type="SUPFAM" id="SSF52374">
    <property type="entry name" value="Nucleotidylyl transferase"/>
    <property type="match status" value="1"/>
</dbReference>
<dbReference type="SUPFAM" id="SSF48163">
    <property type="entry name" value="An anticodon-binding domain of class I aminoacyl-tRNA synthetases"/>
    <property type="match status" value="1"/>
</dbReference>
<dbReference type="Pfam" id="PF01921">
    <property type="entry name" value="tRNA-synt_1f"/>
    <property type="match status" value="1"/>
</dbReference>
<dbReference type="GO" id="GO:0006430">
    <property type="term" value="P:lysyl-tRNA aminoacylation"/>
    <property type="evidence" value="ECO:0007669"/>
    <property type="project" value="UniProtKB-UniRule"/>
</dbReference>
<feature type="short sequence motif" description="'HIGH' region" evidence="10">
    <location>
        <begin position="33"/>
        <end position="41"/>
    </location>
</feature>
<comment type="caution">
    <text evidence="10">Lacks conserved residue(s) required for the propagation of feature annotation.</text>
</comment>
<keyword evidence="5 10" id="KW-0547">Nucleotide-binding</keyword>
<dbReference type="GO" id="GO:0004824">
    <property type="term" value="F:lysine-tRNA ligase activity"/>
    <property type="evidence" value="ECO:0007669"/>
    <property type="project" value="UniProtKB-UniRule"/>
</dbReference>
<reference evidence="12 13" key="1">
    <citation type="submission" date="2017-02" db="EMBL/GenBank/DDBJ databases">
        <title>isolation and characterization of a novel temperate virus Aeropyrum globular virus 1 infecting hyperthermophilic archaeon Aeropyrum.</title>
        <authorList>
            <person name="Yumiya M."/>
            <person name="Yoshida T."/>
            <person name="Sako Y."/>
        </authorList>
    </citation>
    <scope>NUCLEOTIDE SEQUENCE [LARGE SCALE GENOMIC DNA]</scope>
    <source>
        <strain evidence="12 13">YK1-12-2013</strain>
    </source>
</reference>
<evidence type="ECO:0000256" key="4">
    <source>
        <dbReference type="ARBA" id="ARBA00022598"/>
    </source>
</evidence>
<keyword evidence="6 10" id="KW-0067">ATP-binding</keyword>
<evidence type="ECO:0000256" key="10">
    <source>
        <dbReference type="HAMAP-Rule" id="MF_00177"/>
    </source>
</evidence>
<evidence type="ECO:0000313" key="13">
    <source>
        <dbReference type="Proteomes" id="UP000291213"/>
    </source>
</evidence>
<evidence type="ECO:0000256" key="6">
    <source>
        <dbReference type="ARBA" id="ARBA00022840"/>
    </source>
</evidence>
<evidence type="ECO:0000259" key="11">
    <source>
        <dbReference type="Pfam" id="PF19269"/>
    </source>
</evidence>
<dbReference type="RefSeq" id="WP_131160535.1">
    <property type="nucleotide sequence ID" value="NZ_BDMD01000078.1"/>
</dbReference>
<dbReference type="GO" id="GO:0000049">
    <property type="term" value="F:tRNA binding"/>
    <property type="evidence" value="ECO:0007669"/>
    <property type="project" value="InterPro"/>
</dbReference>
<dbReference type="AlphaFoldDB" id="A0A401HAY5"/>
<evidence type="ECO:0000256" key="8">
    <source>
        <dbReference type="ARBA" id="ARBA00023146"/>
    </source>
</evidence>
<keyword evidence="3 10" id="KW-0963">Cytoplasm</keyword>
<evidence type="ECO:0000256" key="3">
    <source>
        <dbReference type="ARBA" id="ARBA00022490"/>
    </source>
</evidence>
<dbReference type="Gene3D" id="1.10.10.350">
    <property type="match status" value="1"/>
</dbReference>
<dbReference type="InterPro" id="IPR045462">
    <property type="entry name" value="aa-tRNA-synth_I_cd-bd"/>
</dbReference>
<accession>A0A401HAY5</accession>
<dbReference type="PANTHER" id="PTHR37940">
    <property type="entry name" value="LYSINE--TRNA LIGASE"/>
    <property type="match status" value="1"/>
</dbReference>
<dbReference type="PANTHER" id="PTHR37940:SF1">
    <property type="entry name" value="LYSINE--TRNA LIGASE"/>
    <property type="match status" value="1"/>
</dbReference>
<dbReference type="InterPro" id="IPR014729">
    <property type="entry name" value="Rossmann-like_a/b/a_fold"/>
</dbReference>
<dbReference type="EMBL" id="BDMD01000078">
    <property type="protein sequence ID" value="GBF09583.1"/>
    <property type="molecule type" value="Genomic_DNA"/>
</dbReference>
<proteinExistence type="inferred from homology"/>
<comment type="catalytic activity">
    <reaction evidence="9 10">
        <text>tRNA(Lys) + L-lysine + ATP = L-lysyl-tRNA(Lys) + AMP + diphosphate</text>
        <dbReference type="Rhea" id="RHEA:20792"/>
        <dbReference type="Rhea" id="RHEA-COMP:9696"/>
        <dbReference type="Rhea" id="RHEA-COMP:9697"/>
        <dbReference type="ChEBI" id="CHEBI:30616"/>
        <dbReference type="ChEBI" id="CHEBI:32551"/>
        <dbReference type="ChEBI" id="CHEBI:33019"/>
        <dbReference type="ChEBI" id="CHEBI:78442"/>
        <dbReference type="ChEBI" id="CHEBI:78529"/>
        <dbReference type="ChEBI" id="CHEBI:456215"/>
        <dbReference type="EC" id="6.1.1.6"/>
    </reaction>
</comment>
<dbReference type="InterPro" id="IPR002904">
    <property type="entry name" value="Lys-tRNA-ligase"/>
</dbReference>
<dbReference type="NCBIfam" id="TIGR00467">
    <property type="entry name" value="lysS_arch"/>
    <property type="match status" value="1"/>
</dbReference>
<dbReference type="GO" id="GO:0005737">
    <property type="term" value="C:cytoplasm"/>
    <property type="evidence" value="ECO:0007669"/>
    <property type="project" value="UniProtKB-SubCell"/>
</dbReference>
<organism evidence="12 13">
    <name type="scientific">Aeropyrum pernix</name>
    <dbReference type="NCBI Taxonomy" id="56636"/>
    <lineage>
        <taxon>Archaea</taxon>
        <taxon>Thermoproteota</taxon>
        <taxon>Thermoprotei</taxon>
        <taxon>Desulfurococcales</taxon>
        <taxon>Desulfurococcaceae</taxon>
        <taxon>Aeropyrum</taxon>
    </lineage>
</organism>
<keyword evidence="4 10" id="KW-0436">Ligase</keyword>
<keyword evidence="8 10" id="KW-0030">Aminoacyl-tRNA synthetase</keyword>
<evidence type="ECO:0000256" key="5">
    <source>
        <dbReference type="ARBA" id="ARBA00022741"/>
    </source>
</evidence>
<comment type="similarity">
    <text evidence="2 10">Belongs to the class-I aminoacyl-tRNA synthetase family.</text>
</comment>
<dbReference type="Gene3D" id="3.40.50.620">
    <property type="entry name" value="HUPs"/>
    <property type="match status" value="2"/>
</dbReference>
<gene>
    <name evidence="10" type="primary">lysS</name>
    <name evidence="12" type="ORF">apy_13080</name>
</gene>
<sequence>MPVHWVDKLVAELEAKLQDRGKDEYVFNGGLSVSGLQHIGRLRGEVLLGEAVRRELEKRGFRVKQLLTLYTVDPWKGKDEQRREFPDPKAAEKYVGWPLDRVPDPKGCHASWVDHFWSDFGPYIGVFTDGRIDVVTTRELYKGRLKEFITTMVLPRRDEIRRVINKYRGRKPYREGWIPLEPRCARCGRIDSTEALEILGGERVRYRCSHCGYQGEASIEDSKLNWRIEWAGVWWSLGVDFEPYGKDHATPGGSRDSAAELARLLGFEPPEGVWYEWVSLRAGGREADMSSSGFTGITPREWLDIAHPQILRFIYFLHPPTRRVVVDLSEIPSYYSQYYRAERIYFGIEEASTVEETRYLARTYELSHPSSPPAKPPSQIPYSHAAIVAQVVGPERLWSDGLERLKRAGLLGHDEYSIRWAKELLEKAYKWARRYAPKNLKFEIPDSPPEDALRRIEKPDLLEKLAEVLESVEEWSEERIKQALVEFGEGMSSSERRRFYRDFYLAIVGRPEGPRAAPLLSLMDRGFVVDRLRKAANLSRELKGR</sequence>
<name>A0A401HAY5_AERPX</name>
<protein>
    <recommendedName>
        <fullName evidence="10">Lysine--tRNA ligase</fullName>
        <ecNumber evidence="10">6.1.1.6</ecNumber>
    </recommendedName>
    <alternativeName>
        <fullName evidence="10">Lysyl-tRNA synthetase</fullName>
        <shortName evidence="10">LysRS</shortName>
    </alternativeName>
</protein>
<dbReference type="Gene3D" id="1.10.10.770">
    <property type="match status" value="1"/>
</dbReference>